<dbReference type="AlphaFoldDB" id="A0A9X3Z497"/>
<evidence type="ECO:0000313" key="2">
    <source>
        <dbReference type="EMBL" id="MDA5109578.1"/>
    </source>
</evidence>
<evidence type="ECO:0000313" key="3">
    <source>
        <dbReference type="Proteomes" id="UP001151071"/>
    </source>
</evidence>
<dbReference type="RefSeq" id="WP_029097778.1">
    <property type="nucleotide sequence ID" value="NZ_JAPYYP010000019.1"/>
</dbReference>
<keyword evidence="1" id="KW-1133">Transmembrane helix</keyword>
<keyword evidence="1" id="KW-0812">Transmembrane</keyword>
<dbReference type="Pfam" id="PF17428">
    <property type="entry name" value="DUF5412"/>
    <property type="match status" value="1"/>
</dbReference>
<keyword evidence="1" id="KW-0472">Membrane</keyword>
<dbReference type="Proteomes" id="UP001151071">
    <property type="component" value="Unassembled WGS sequence"/>
</dbReference>
<dbReference type="InterPro" id="IPR035406">
    <property type="entry name" value="DUF5412"/>
</dbReference>
<name>A0A9X3Z497_9BACL</name>
<sequence length="137" mass="15537">MDEAAAHESKKVKRKAAIFLAVIGLFLASLIGYGIHWAFFDMERIPKGALLDEKVSPDGTYTVKAYLSDMGATTSYSVVGELIFNKEHNKTKNIYFQYSQRTAEMHWADHDTVVINGVQLDVPDEVYDWRKNGNFTK</sequence>
<organism evidence="2 3">
    <name type="scientific">Brevibacillus thermoruber</name>
    <dbReference type="NCBI Taxonomy" id="33942"/>
    <lineage>
        <taxon>Bacteria</taxon>
        <taxon>Bacillati</taxon>
        <taxon>Bacillota</taxon>
        <taxon>Bacilli</taxon>
        <taxon>Bacillales</taxon>
        <taxon>Paenibacillaceae</taxon>
        <taxon>Brevibacillus</taxon>
    </lineage>
</organism>
<dbReference type="EMBL" id="JAPYYP010000019">
    <property type="protein sequence ID" value="MDA5109578.1"/>
    <property type="molecule type" value="Genomic_DNA"/>
</dbReference>
<accession>A0A9X3Z497</accession>
<evidence type="ECO:0000256" key="1">
    <source>
        <dbReference type="SAM" id="Phobius"/>
    </source>
</evidence>
<keyword evidence="3" id="KW-1185">Reference proteome</keyword>
<protein>
    <submittedName>
        <fullName evidence="2">DUF5412 domain-containing protein</fullName>
    </submittedName>
</protein>
<comment type="caution">
    <text evidence="2">The sequence shown here is derived from an EMBL/GenBank/DDBJ whole genome shotgun (WGS) entry which is preliminary data.</text>
</comment>
<proteinExistence type="predicted"/>
<feature type="transmembrane region" description="Helical" evidence="1">
    <location>
        <begin position="16"/>
        <end position="39"/>
    </location>
</feature>
<gene>
    <name evidence="2" type="ORF">O3V59_14525</name>
</gene>
<reference evidence="2" key="1">
    <citation type="submission" date="2022-12" db="EMBL/GenBank/DDBJ databases">
        <title>Draft genome sequence of the thermophilic strain Brevibacillus thermoruber HT42, isolated from Los Humeros, Puebla, Mexico, with biotechnological potential.</title>
        <authorList>
            <person name="Lara Sanchez J."/>
            <person name="Solis Palacios R."/>
            <person name="Bustos Baena A.S."/>
            <person name="Ruz Baez A.E."/>
            <person name="Espinosa Luna G."/>
            <person name="Oliart Ros R.M."/>
        </authorList>
    </citation>
    <scope>NUCLEOTIDE SEQUENCE</scope>
    <source>
        <strain evidence="2">HT42</strain>
    </source>
</reference>